<gene>
    <name evidence="2" type="ORF">KOR34_33270</name>
</gene>
<evidence type="ECO:0008006" key="4">
    <source>
        <dbReference type="Google" id="ProtNLM"/>
    </source>
</evidence>
<evidence type="ECO:0000256" key="1">
    <source>
        <dbReference type="SAM" id="SignalP"/>
    </source>
</evidence>
<name>A0A5C5V6Y6_9BACT</name>
<evidence type="ECO:0000313" key="2">
    <source>
        <dbReference type="EMBL" id="TWT33495.1"/>
    </source>
</evidence>
<dbReference type="AlphaFoldDB" id="A0A5C5V6Y6"/>
<dbReference type="EMBL" id="SIHJ01000002">
    <property type="protein sequence ID" value="TWT33495.1"/>
    <property type="molecule type" value="Genomic_DNA"/>
</dbReference>
<dbReference type="RefSeq" id="WP_146566175.1">
    <property type="nucleotide sequence ID" value="NZ_SIHJ01000002.1"/>
</dbReference>
<feature type="chain" id="PRO_5022871791" description="SPOR domain-containing protein" evidence="1">
    <location>
        <begin position="22"/>
        <end position="171"/>
    </location>
</feature>
<dbReference type="OrthoDB" id="9912104at2"/>
<sequence length="171" mass="19060" precursor="true">MLILIAVAGLVALLSPTAALAQSGSVSLEEVYGDPVSIPLADAMDSMYDYELYIAKPGTDVAWYVEYAYENGKYWYSGAFASYEDALKYRDRQDWNGIDPSTNDWVDPDNLFTTTIFEGVKEPDWRYHETYGTLAEAEDVAAEFEALGLLTEIRRVSTLRRGTAGKTTALR</sequence>
<dbReference type="Proteomes" id="UP000316714">
    <property type="component" value="Unassembled WGS sequence"/>
</dbReference>
<protein>
    <recommendedName>
        <fullName evidence="4">SPOR domain-containing protein</fullName>
    </recommendedName>
</protein>
<evidence type="ECO:0000313" key="3">
    <source>
        <dbReference type="Proteomes" id="UP000316714"/>
    </source>
</evidence>
<proteinExistence type="predicted"/>
<reference evidence="2 3" key="1">
    <citation type="submission" date="2019-02" db="EMBL/GenBank/DDBJ databases">
        <title>Deep-cultivation of Planctomycetes and their phenomic and genomic characterization uncovers novel biology.</title>
        <authorList>
            <person name="Wiegand S."/>
            <person name="Jogler M."/>
            <person name="Boedeker C."/>
            <person name="Pinto D."/>
            <person name="Vollmers J."/>
            <person name="Rivas-Marin E."/>
            <person name="Kohn T."/>
            <person name="Peeters S.H."/>
            <person name="Heuer A."/>
            <person name="Rast P."/>
            <person name="Oberbeckmann S."/>
            <person name="Bunk B."/>
            <person name="Jeske O."/>
            <person name="Meyerdierks A."/>
            <person name="Storesund J.E."/>
            <person name="Kallscheuer N."/>
            <person name="Luecker S."/>
            <person name="Lage O.M."/>
            <person name="Pohl T."/>
            <person name="Merkel B.J."/>
            <person name="Hornburger P."/>
            <person name="Mueller R.-W."/>
            <person name="Bruemmer F."/>
            <person name="Labrenz M."/>
            <person name="Spormann A.M."/>
            <person name="Op Den Camp H."/>
            <person name="Overmann J."/>
            <person name="Amann R."/>
            <person name="Jetten M.S.M."/>
            <person name="Mascher T."/>
            <person name="Medema M.H."/>
            <person name="Devos D.P."/>
            <person name="Kaster A.-K."/>
            <person name="Ovreas L."/>
            <person name="Rohde M."/>
            <person name="Galperin M.Y."/>
            <person name="Jogler C."/>
        </authorList>
    </citation>
    <scope>NUCLEOTIDE SEQUENCE [LARGE SCALE GENOMIC DNA]</scope>
    <source>
        <strain evidence="2 3">KOR34</strain>
    </source>
</reference>
<keyword evidence="3" id="KW-1185">Reference proteome</keyword>
<keyword evidence="1" id="KW-0732">Signal</keyword>
<feature type="signal peptide" evidence="1">
    <location>
        <begin position="1"/>
        <end position="21"/>
    </location>
</feature>
<comment type="caution">
    <text evidence="2">The sequence shown here is derived from an EMBL/GenBank/DDBJ whole genome shotgun (WGS) entry which is preliminary data.</text>
</comment>
<accession>A0A5C5V6Y6</accession>
<organism evidence="2 3">
    <name type="scientific">Posidoniimonas corsicana</name>
    <dbReference type="NCBI Taxonomy" id="1938618"/>
    <lineage>
        <taxon>Bacteria</taxon>
        <taxon>Pseudomonadati</taxon>
        <taxon>Planctomycetota</taxon>
        <taxon>Planctomycetia</taxon>
        <taxon>Pirellulales</taxon>
        <taxon>Lacipirellulaceae</taxon>
        <taxon>Posidoniimonas</taxon>
    </lineage>
</organism>